<feature type="compositionally biased region" description="Polar residues" evidence="6">
    <location>
        <begin position="71"/>
        <end position="84"/>
    </location>
</feature>
<name>A0AAQ3T4F3_PASNO</name>
<keyword evidence="2" id="KW-0349">Heme</keyword>
<evidence type="ECO:0000256" key="3">
    <source>
        <dbReference type="ARBA" id="ARBA00022723"/>
    </source>
</evidence>
<comment type="similarity">
    <text evidence="1">Belongs to the cytochrome P450 family.</text>
</comment>
<accession>A0AAQ3T4F3</accession>
<dbReference type="AlphaFoldDB" id="A0AAQ3T4F3"/>
<dbReference type="SUPFAM" id="SSF48264">
    <property type="entry name" value="Cytochrome P450"/>
    <property type="match status" value="1"/>
</dbReference>
<evidence type="ECO:0000313" key="8">
    <source>
        <dbReference type="Proteomes" id="UP001341281"/>
    </source>
</evidence>
<dbReference type="GO" id="GO:0020037">
    <property type="term" value="F:heme binding"/>
    <property type="evidence" value="ECO:0007669"/>
    <property type="project" value="InterPro"/>
</dbReference>
<reference evidence="7 8" key="1">
    <citation type="submission" date="2024-02" db="EMBL/GenBank/DDBJ databases">
        <title>High-quality chromosome-scale genome assembly of Pensacola bahiagrass (Paspalum notatum Flugge var. saurae).</title>
        <authorList>
            <person name="Vega J.M."/>
            <person name="Podio M."/>
            <person name="Orjuela J."/>
            <person name="Siena L.A."/>
            <person name="Pessino S.C."/>
            <person name="Combes M.C."/>
            <person name="Mariac C."/>
            <person name="Albertini E."/>
            <person name="Pupilli F."/>
            <person name="Ortiz J.P.A."/>
            <person name="Leblanc O."/>
        </authorList>
    </citation>
    <scope>NUCLEOTIDE SEQUENCE [LARGE SCALE GENOMIC DNA]</scope>
    <source>
        <strain evidence="7">R1</strain>
        <tissue evidence="7">Leaf</tissue>
    </source>
</reference>
<feature type="region of interest" description="Disordered" evidence="6">
    <location>
        <begin position="65"/>
        <end position="84"/>
    </location>
</feature>
<dbReference type="GO" id="GO:0004497">
    <property type="term" value="F:monooxygenase activity"/>
    <property type="evidence" value="ECO:0007669"/>
    <property type="project" value="InterPro"/>
</dbReference>
<proteinExistence type="inferred from homology"/>
<keyword evidence="4" id="KW-0560">Oxidoreductase</keyword>
<evidence type="ECO:0000313" key="7">
    <source>
        <dbReference type="EMBL" id="WVZ65102.1"/>
    </source>
</evidence>
<dbReference type="Proteomes" id="UP001341281">
    <property type="component" value="Chromosome 03"/>
</dbReference>
<keyword evidence="5" id="KW-0408">Iron</keyword>
<organism evidence="7 8">
    <name type="scientific">Paspalum notatum var. saurae</name>
    <dbReference type="NCBI Taxonomy" id="547442"/>
    <lineage>
        <taxon>Eukaryota</taxon>
        <taxon>Viridiplantae</taxon>
        <taxon>Streptophyta</taxon>
        <taxon>Embryophyta</taxon>
        <taxon>Tracheophyta</taxon>
        <taxon>Spermatophyta</taxon>
        <taxon>Magnoliopsida</taxon>
        <taxon>Liliopsida</taxon>
        <taxon>Poales</taxon>
        <taxon>Poaceae</taxon>
        <taxon>PACMAD clade</taxon>
        <taxon>Panicoideae</taxon>
        <taxon>Andropogonodae</taxon>
        <taxon>Paspaleae</taxon>
        <taxon>Paspalinae</taxon>
        <taxon>Paspalum</taxon>
    </lineage>
</organism>
<protein>
    <submittedName>
        <fullName evidence="7">Uncharacterized protein</fullName>
    </submittedName>
</protein>
<dbReference type="InterPro" id="IPR036396">
    <property type="entry name" value="Cyt_P450_sf"/>
</dbReference>
<keyword evidence="3" id="KW-0479">Metal-binding</keyword>
<evidence type="ECO:0000256" key="2">
    <source>
        <dbReference type="ARBA" id="ARBA00022617"/>
    </source>
</evidence>
<dbReference type="GO" id="GO:0016705">
    <property type="term" value="F:oxidoreductase activity, acting on paired donors, with incorporation or reduction of molecular oxygen"/>
    <property type="evidence" value="ECO:0007669"/>
    <property type="project" value="InterPro"/>
</dbReference>
<dbReference type="GO" id="GO:0005506">
    <property type="term" value="F:iron ion binding"/>
    <property type="evidence" value="ECO:0007669"/>
    <property type="project" value="InterPro"/>
</dbReference>
<dbReference type="EMBL" id="CP144747">
    <property type="protein sequence ID" value="WVZ65102.1"/>
    <property type="molecule type" value="Genomic_DNA"/>
</dbReference>
<sequence length="84" mass="9208">MTERFLGNNLDVMGQDYELLPFGSGHRMGPRVIQVSLANLLHGFAWSLPDDMTKEKLNMEEISSGCPRCASSHSRPSSIPTAAC</sequence>
<keyword evidence="8" id="KW-1185">Reference proteome</keyword>
<dbReference type="Gene3D" id="1.10.630.10">
    <property type="entry name" value="Cytochrome P450"/>
    <property type="match status" value="1"/>
</dbReference>
<dbReference type="PANTHER" id="PTHR47944:SF4">
    <property type="entry name" value="OS09G0441700 PROTEIN"/>
    <property type="match status" value="1"/>
</dbReference>
<evidence type="ECO:0000256" key="1">
    <source>
        <dbReference type="ARBA" id="ARBA00010617"/>
    </source>
</evidence>
<evidence type="ECO:0000256" key="5">
    <source>
        <dbReference type="ARBA" id="ARBA00023004"/>
    </source>
</evidence>
<evidence type="ECO:0000256" key="4">
    <source>
        <dbReference type="ARBA" id="ARBA00023002"/>
    </source>
</evidence>
<evidence type="ECO:0000256" key="6">
    <source>
        <dbReference type="SAM" id="MobiDB-lite"/>
    </source>
</evidence>
<dbReference type="PANTHER" id="PTHR47944">
    <property type="entry name" value="CYTOCHROME P450 98A9"/>
    <property type="match status" value="1"/>
</dbReference>
<gene>
    <name evidence="7" type="ORF">U9M48_014523</name>
</gene>